<accession>A0ABP7I5W8</accession>
<dbReference type="EMBL" id="BAABCM010000003">
    <property type="protein sequence ID" value="GAA3810263.1"/>
    <property type="molecule type" value="Genomic_DNA"/>
</dbReference>
<feature type="transmembrane region" description="Helical" evidence="7">
    <location>
        <begin position="326"/>
        <end position="342"/>
    </location>
</feature>
<feature type="transmembrane region" description="Helical" evidence="7">
    <location>
        <begin position="621"/>
        <end position="642"/>
    </location>
</feature>
<keyword evidence="3 7" id="KW-0812">Transmembrane</keyword>
<evidence type="ECO:0000256" key="5">
    <source>
        <dbReference type="ARBA" id="ARBA00023136"/>
    </source>
</evidence>
<dbReference type="Proteomes" id="UP001501624">
    <property type="component" value="Unassembled WGS sequence"/>
</dbReference>
<protein>
    <submittedName>
        <fullName evidence="9">FtsX-like permease family protein</fullName>
    </submittedName>
</protein>
<sequence>MSWLNDFALGFRLAVGGGRTFRANLPRLVLTTIGIGLSLAMLLLLASTINALSERSDRIAAREPAAVDGPASLYLSSNFTPVGDRTLTITWLDAVGPDAPVPPGLVAIPQAGETVLSPALAERLAVDPLLQQRFPGRVVGTIAPEGLAGPDELFAYVGTTGIRAANGGVAVTGFGAGGAPDSSSPQLVFLLIVGVVVLLIPMLVLLSAASRIGGAERERRLSTLRLAGARRGQVHRIAAGESLAGALAGGVLGLAIYFAVRGSAAGLEFEGITVFGPDFVPGWPLGVVVALLVPVLAVGPAWFGLRRLVVEPLAVLRNAKPERRRLWWRLVLIALGVVLLLPDKLLGVSSRPASTLPFLLAGSTLLLIGVPAVMPWITDLVVRRIRGGSPAWQLAVRRLQLDSGTPNRVVAGVVVVLAGVITLQTMIGSAAADADRARVATGTGTGNLSVTDDAEAEAMRLLEGTPGLVGAYPIQRLAARPWTGGPVESLVAPCPVLEHLFGTSGCVDGAVYVVAGSGVQPGSTMTVDETPFTVPAEAATISPGTAGVAHGVGLAVTPAAASAQHLPDGGRMIELLLTPGETGALDRVRAALGPLGWQATAYSEDEYYGGGNDFLAAVDRLLYTGGLLGLVIAAVSLLVLLAGQLSERRRAFAAMHASGVPLPVLGRSLLWQNAIPLVFGVAVAVAVAIGTGALLVRLLGADISLHVDAGFIGVTAVTAVVLVFAVTGAALPALRAVTRVEALRAE</sequence>
<feature type="transmembrane region" description="Helical" evidence="7">
    <location>
        <begin position="409"/>
        <end position="427"/>
    </location>
</feature>
<keyword evidence="4 7" id="KW-1133">Transmembrane helix</keyword>
<evidence type="ECO:0000256" key="4">
    <source>
        <dbReference type="ARBA" id="ARBA00022989"/>
    </source>
</evidence>
<evidence type="ECO:0000259" key="8">
    <source>
        <dbReference type="Pfam" id="PF02687"/>
    </source>
</evidence>
<evidence type="ECO:0000313" key="9">
    <source>
        <dbReference type="EMBL" id="GAA3810263.1"/>
    </source>
</evidence>
<keyword evidence="5 7" id="KW-0472">Membrane</keyword>
<feature type="transmembrane region" description="Helical" evidence="7">
    <location>
        <begin position="354"/>
        <end position="377"/>
    </location>
</feature>
<dbReference type="InterPro" id="IPR003838">
    <property type="entry name" value="ABC3_permease_C"/>
</dbReference>
<dbReference type="RefSeq" id="WP_237336259.1">
    <property type="nucleotide sequence ID" value="NZ_BAABCM010000003.1"/>
</dbReference>
<feature type="domain" description="ABC3 transporter permease C-terminal" evidence="8">
    <location>
        <begin position="193"/>
        <end position="307"/>
    </location>
</feature>
<feature type="transmembrane region" description="Helical" evidence="7">
    <location>
        <begin position="711"/>
        <end position="734"/>
    </location>
</feature>
<keyword evidence="2" id="KW-1003">Cell membrane</keyword>
<feature type="transmembrane region" description="Helical" evidence="7">
    <location>
        <begin position="28"/>
        <end position="49"/>
    </location>
</feature>
<dbReference type="PANTHER" id="PTHR30572">
    <property type="entry name" value="MEMBRANE COMPONENT OF TRANSPORTER-RELATED"/>
    <property type="match status" value="1"/>
</dbReference>
<evidence type="ECO:0000256" key="7">
    <source>
        <dbReference type="SAM" id="Phobius"/>
    </source>
</evidence>
<comment type="caution">
    <text evidence="9">The sequence shown here is derived from an EMBL/GenBank/DDBJ whole genome shotgun (WGS) entry which is preliminary data.</text>
</comment>
<evidence type="ECO:0000256" key="2">
    <source>
        <dbReference type="ARBA" id="ARBA00022475"/>
    </source>
</evidence>
<feature type="domain" description="ABC3 transporter permease C-terminal" evidence="8">
    <location>
        <begin position="626"/>
        <end position="738"/>
    </location>
</feature>
<organism evidence="9 10">
    <name type="scientific">Amycolatopsis tucumanensis</name>
    <dbReference type="NCBI Taxonomy" id="401106"/>
    <lineage>
        <taxon>Bacteria</taxon>
        <taxon>Bacillati</taxon>
        <taxon>Actinomycetota</taxon>
        <taxon>Actinomycetes</taxon>
        <taxon>Pseudonocardiales</taxon>
        <taxon>Pseudonocardiaceae</taxon>
        <taxon>Amycolatopsis</taxon>
    </lineage>
</organism>
<name>A0ABP7I5W8_9PSEU</name>
<evidence type="ECO:0000256" key="3">
    <source>
        <dbReference type="ARBA" id="ARBA00022692"/>
    </source>
</evidence>
<gene>
    <name evidence="9" type="ORF">GCM10022380_29990</name>
</gene>
<comment type="subcellular location">
    <subcellularLocation>
        <location evidence="1">Cell membrane</location>
        <topology evidence="1">Multi-pass membrane protein</topology>
    </subcellularLocation>
</comment>
<evidence type="ECO:0000313" key="10">
    <source>
        <dbReference type="Proteomes" id="UP001501624"/>
    </source>
</evidence>
<feature type="transmembrane region" description="Helical" evidence="7">
    <location>
        <begin position="280"/>
        <end position="305"/>
    </location>
</feature>
<reference evidence="10" key="1">
    <citation type="journal article" date="2019" name="Int. J. Syst. Evol. Microbiol.">
        <title>The Global Catalogue of Microorganisms (GCM) 10K type strain sequencing project: providing services to taxonomists for standard genome sequencing and annotation.</title>
        <authorList>
            <consortium name="The Broad Institute Genomics Platform"/>
            <consortium name="The Broad Institute Genome Sequencing Center for Infectious Disease"/>
            <person name="Wu L."/>
            <person name="Ma J."/>
        </authorList>
    </citation>
    <scope>NUCLEOTIDE SEQUENCE [LARGE SCALE GENOMIC DNA]</scope>
    <source>
        <strain evidence="10">JCM 17017</strain>
    </source>
</reference>
<feature type="transmembrane region" description="Helical" evidence="7">
    <location>
        <begin position="187"/>
        <end position="213"/>
    </location>
</feature>
<evidence type="ECO:0000256" key="1">
    <source>
        <dbReference type="ARBA" id="ARBA00004651"/>
    </source>
</evidence>
<evidence type="ECO:0000256" key="6">
    <source>
        <dbReference type="ARBA" id="ARBA00038076"/>
    </source>
</evidence>
<comment type="similarity">
    <text evidence="6">Belongs to the ABC-4 integral membrane protein family.</text>
</comment>
<feature type="transmembrane region" description="Helical" evidence="7">
    <location>
        <begin position="234"/>
        <end position="260"/>
    </location>
</feature>
<dbReference type="PANTHER" id="PTHR30572:SF4">
    <property type="entry name" value="ABC TRANSPORTER PERMEASE YTRF"/>
    <property type="match status" value="1"/>
</dbReference>
<keyword evidence="10" id="KW-1185">Reference proteome</keyword>
<feature type="transmembrane region" description="Helical" evidence="7">
    <location>
        <begin position="677"/>
        <end position="699"/>
    </location>
</feature>
<dbReference type="Pfam" id="PF02687">
    <property type="entry name" value="FtsX"/>
    <property type="match status" value="2"/>
</dbReference>
<proteinExistence type="inferred from homology"/>
<dbReference type="InterPro" id="IPR050250">
    <property type="entry name" value="Macrolide_Exporter_MacB"/>
</dbReference>